<name>A0A133UK73_9EURY</name>
<comment type="caution">
    <text evidence="3">The sequence shown here is derived from an EMBL/GenBank/DDBJ whole genome shotgun (WGS) entry which is preliminary data.</text>
</comment>
<dbReference type="Proteomes" id="UP000070155">
    <property type="component" value="Unassembled WGS sequence"/>
</dbReference>
<dbReference type="Gene3D" id="3.40.50.970">
    <property type="match status" value="1"/>
</dbReference>
<dbReference type="GO" id="GO:0044272">
    <property type="term" value="P:sulfur compound biosynthetic process"/>
    <property type="evidence" value="ECO:0007669"/>
    <property type="project" value="UniProtKB-ARBA"/>
</dbReference>
<dbReference type="PANTHER" id="PTHR48084">
    <property type="entry name" value="2-OXOGLUTARATE OXIDOREDUCTASE SUBUNIT KORB-RELATED"/>
    <property type="match status" value="1"/>
</dbReference>
<keyword evidence="1" id="KW-0560">Oxidoreductase</keyword>
<dbReference type="PATRIC" id="fig|1698266.3.peg.509"/>
<keyword evidence="4" id="KW-1185">Reference proteome</keyword>
<evidence type="ECO:0000313" key="3">
    <source>
        <dbReference type="EMBL" id="KXA94603.1"/>
    </source>
</evidence>
<dbReference type="GO" id="GO:0006082">
    <property type="term" value="P:organic acid metabolic process"/>
    <property type="evidence" value="ECO:0007669"/>
    <property type="project" value="UniProtKB-ARBA"/>
</dbReference>
<dbReference type="InterPro" id="IPR051457">
    <property type="entry name" value="2-oxoacid:Fd_oxidoreductase"/>
</dbReference>
<dbReference type="CDD" id="cd03375">
    <property type="entry name" value="TPP_OGFOR"/>
    <property type="match status" value="1"/>
</dbReference>
<accession>A0A133UK73</accession>
<protein>
    <recommendedName>
        <fullName evidence="2">Thiamine pyrophosphate enzyme TPP-binding domain-containing protein</fullName>
    </recommendedName>
</protein>
<dbReference type="SUPFAM" id="SSF52518">
    <property type="entry name" value="Thiamin diphosphate-binding fold (THDP-binding)"/>
    <property type="match status" value="1"/>
</dbReference>
<evidence type="ECO:0000259" key="2">
    <source>
        <dbReference type="Pfam" id="PF02775"/>
    </source>
</evidence>
<feature type="domain" description="Thiamine pyrophosphate enzyme TPP-binding" evidence="2">
    <location>
        <begin position="55"/>
        <end position="202"/>
    </location>
</feature>
<dbReference type="AlphaFoldDB" id="A0A133UK73"/>
<dbReference type="GO" id="GO:0016625">
    <property type="term" value="F:oxidoreductase activity, acting on the aldehyde or oxo group of donors, iron-sulfur protein as acceptor"/>
    <property type="evidence" value="ECO:0007669"/>
    <property type="project" value="UniProtKB-ARBA"/>
</dbReference>
<dbReference type="InterPro" id="IPR011766">
    <property type="entry name" value="TPP_enzyme_TPP-bd"/>
</dbReference>
<dbReference type="Pfam" id="PF02775">
    <property type="entry name" value="TPP_enzyme_C"/>
    <property type="match status" value="1"/>
</dbReference>
<proteinExistence type="predicted"/>
<dbReference type="GO" id="GO:0030976">
    <property type="term" value="F:thiamine pyrophosphate binding"/>
    <property type="evidence" value="ECO:0007669"/>
    <property type="project" value="InterPro"/>
</dbReference>
<sequence>MSKLSKKVFEKYFREERFPSIFCKGCGAGNIMHFSGQALYEAGIEPRELVVFSGIGCCGRIPGYFKVDAAHTTHGRALAFATGAKIANPELNILVFSGDGDTGAIGGNHLIQACRRNIDLTLIIINNRIYGMTGGQAAPTTPQGAKSTTSPYGNIEPPLDLSSLASSAGGTYVAKWSTAHPRECIKSIRKGLENEGFSCIEILSPCPTGYGKRNKELLKDTYEIFENLPVLSRASPMSKDEYEKEKQKNEYGWVLGDLNIFGRY</sequence>
<dbReference type="PANTHER" id="PTHR48084:SF1">
    <property type="entry name" value="2-OXOGLUTARATE SYNTHASE SUBUNIT KORB"/>
    <property type="match status" value="1"/>
</dbReference>
<dbReference type="InterPro" id="IPR029061">
    <property type="entry name" value="THDP-binding"/>
</dbReference>
<dbReference type="GO" id="GO:0045333">
    <property type="term" value="P:cellular respiration"/>
    <property type="evidence" value="ECO:0007669"/>
    <property type="project" value="UniProtKB-ARBA"/>
</dbReference>
<reference evidence="3 4" key="1">
    <citation type="journal article" date="2016" name="Sci. Rep.">
        <title>Metabolic traits of an uncultured archaeal lineage -MSBL1- from brine pools of the Red Sea.</title>
        <authorList>
            <person name="Mwirichia R."/>
            <person name="Alam I."/>
            <person name="Rashid M."/>
            <person name="Vinu M."/>
            <person name="Ba-Alawi W."/>
            <person name="Anthony Kamau A."/>
            <person name="Kamanda Ngugi D."/>
            <person name="Goker M."/>
            <person name="Klenk H.P."/>
            <person name="Bajic V."/>
            <person name="Stingl U."/>
        </authorList>
    </citation>
    <scope>NUCLEOTIDE SEQUENCE [LARGE SCALE GENOMIC DNA]</scope>
    <source>
        <strain evidence="3">SCGC-AAA259I07</strain>
    </source>
</reference>
<organism evidence="3 4">
    <name type="scientific">candidate division MSBL1 archaeon SCGC-AAA259I07</name>
    <dbReference type="NCBI Taxonomy" id="1698266"/>
    <lineage>
        <taxon>Archaea</taxon>
        <taxon>Methanobacteriati</taxon>
        <taxon>Methanobacteriota</taxon>
        <taxon>candidate division MSBL1</taxon>
    </lineage>
</organism>
<evidence type="ECO:0000256" key="1">
    <source>
        <dbReference type="ARBA" id="ARBA00023002"/>
    </source>
</evidence>
<dbReference type="EMBL" id="LHXQ01000038">
    <property type="protein sequence ID" value="KXA94603.1"/>
    <property type="molecule type" value="Genomic_DNA"/>
</dbReference>
<gene>
    <name evidence="3" type="ORF">AKJ36_02590</name>
</gene>
<evidence type="ECO:0000313" key="4">
    <source>
        <dbReference type="Proteomes" id="UP000070155"/>
    </source>
</evidence>